<organism evidence="7 8">
    <name type="scientific">Chryseosolibacter indicus</name>
    <dbReference type="NCBI Taxonomy" id="2782351"/>
    <lineage>
        <taxon>Bacteria</taxon>
        <taxon>Pseudomonadati</taxon>
        <taxon>Bacteroidota</taxon>
        <taxon>Cytophagia</taxon>
        <taxon>Cytophagales</taxon>
        <taxon>Chryseotaleaceae</taxon>
        <taxon>Chryseosolibacter</taxon>
    </lineage>
</organism>
<dbReference type="InterPro" id="IPR036922">
    <property type="entry name" value="Rieske_2Fe-2S_sf"/>
</dbReference>
<dbReference type="SUPFAM" id="SSF51905">
    <property type="entry name" value="FAD/NAD(P)-binding domain"/>
    <property type="match status" value="1"/>
</dbReference>
<protein>
    <submittedName>
        <fullName evidence="7">FAD-dependent oxidoreductase</fullName>
    </submittedName>
</protein>
<evidence type="ECO:0000256" key="3">
    <source>
        <dbReference type="ARBA" id="ARBA00023004"/>
    </source>
</evidence>
<dbReference type="PANTHER" id="PTHR13847:SF281">
    <property type="entry name" value="FAD DEPENDENT OXIDOREDUCTASE DOMAIN-CONTAINING PROTEIN"/>
    <property type="match status" value="1"/>
</dbReference>
<evidence type="ECO:0000313" key="7">
    <source>
        <dbReference type="EMBL" id="MBT1702555.1"/>
    </source>
</evidence>
<sequence>MSQQIISGTNQQSGVLTSGANISYWIDSAEPILFTPLNEDLLTDVVVVGGGISGLSIAYCLCKAGRSVVVIEDGAIGSGETGRTTAHIVNALDDRYSEIESMLGEQESRLAADSHTAAINFIERVVKEENIDCDFKRIDGYLFLHPSDEIKTLEEELDATRRAGIPTELLPNVPGGIHAMGPSLRFPSQAQFHPMKYLKGLADAVIRLGGRIYTETRATEFKQQIVVANDHTLTANYVVVATNTPVNDIVTMHTKQHPYRTYVIGALVPKGMLEYSLWWDSGDMDSKWVTDPYHYARLQPYNEQFDLLIVGGEDHKTGQAEEENIPEENRYSNLISWTQQHFPQVIDIVYHWSGQVMEPVDALAFIGKNPGDKSTYIATGDSGNGMTHGTISGMLIADLIQGIENPWEKIYDPSRITAKATKEYLTEVSNMTVQYLDYLSPGDIKTINELEPNQGAIMNLGVKKAAVYRDEKNVLHTYSAICPHLGCVVQWNGSEKSFDCPCHGSRFTTEGKVVNGPAKSDLKKIVIN</sequence>
<evidence type="ECO:0000259" key="6">
    <source>
        <dbReference type="PROSITE" id="PS51296"/>
    </source>
</evidence>
<keyword evidence="1" id="KW-0001">2Fe-2S</keyword>
<evidence type="ECO:0000256" key="5">
    <source>
        <dbReference type="ARBA" id="ARBA00023157"/>
    </source>
</evidence>
<keyword evidence="4" id="KW-0411">Iron-sulfur</keyword>
<name>A0ABS5VM67_9BACT</name>
<dbReference type="SUPFAM" id="SSF50022">
    <property type="entry name" value="ISP domain"/>
    <property type="match status" value="1"/>
</dbReference>
<dbReference type="RefSeq" id="WP_254152523.1">
    <property type="nucleotide sequence ID" value="NZ_JAHESD010000006.1"/>
</dbReference>
<comment type="caution">
    <text evidence="7">The sequence shown here is derived from an EMBL/GenBank/DDBJ whole genome shotgun (WGS) entry which is preliminary data.</text>
</comment>
<dbReference type="InterPro" id="IPR006076">
    <property type="entry name" value="FAD-dep_OxRdtase"/>
</dbReference>
<keyword evidence="3" id="KW-0408">Iron</keyword>
<dbReference type="EMBL" id="JAHESD010000006">
    <property type="protein sequence ID" value="MBT1702555.1"/>
    <property type="molecule type" value="Genomic_DNA"/>
</dbReference>
<keyword evidence="8" id="KW-1185">Reference proteome</keyword>
<dbReference type="Proteomes" id="UP000772618">
    <property type="component" value="Unassembled WGS sequence"/>
</dbReference>
<evidence type="ECO:0000256" key="4">
    <source>
        <dbReference type="ARBA" id="ARBA00023014"/>
    </source>
</evidence>
<dbReference type="Gene3D" id="2.102.10.10">
    <property type="entry name" value="Rieske [2Fe-2S] iron-sulphur domain"/>
    <property type="match status" value="1"/>
</dbReference>
<reference evidence="7 8" key="1">
    <citation type="submission" date="2021-05" db="EMBL/GenBank/DDBJ databases">
        <title>A Polyphasic approach of four new species of the genus Ohtaekwangia: Ohtaekwangia histidinii sp. nov., Ohtaekwangia cretensis sp. nov., Ohtaekwangia indiensis sp. nov., Ohtaekwangia reichenbachii sp. nov. from diverse environment.</title>
        <authorList>
            <person name="Octaviana S."/>
        </authorList>
    </citation>
    <scope>NUCLEOTIDE SEQUENCE [LARGE SCALE GENOMIC DNA]</scope>
    <source>
        <strain evidence="7 8">PWU20</strain>
    </source>
</reference>
<accession>A0ABS5VM67</accession>
<dbReference type="PRINTS" id="PR00162">
    <property type="entry name" value="RIESKE"/>
</dbReference>
<dbReference type="Gene3D" id="3.30.9.10">
    <property type="entry name" value="D-Amino Acid Oxidase, subunit A, domain 2"/>
    <property type="match status" value="1"/>
</dbReference>
<dbReference type="PANTHER" id="PTHR13847">
    <property type="entry name" value="SARCOSINE DEHYDROGENASE-RELATED"/>
    <property type="match status" value="1"/>
</dbReference>
<proteinExistence type="predicted"/>
<dbReference type="PROSITE" id="PS51296">
    <property type="entry name" value="RIESKE"/>
    <property type="match status" value="1"/>
</dbReference>
<dbReference type="InterPro" id="IPR036188">
    <property type="entry name" value="FAD/NAD-bd_sf"/>
</dbReference>
<dbReference type="Pfam" id="PF01266">
    <property type="entry name" value="DAO"/>
    <property type="match status" value="1"/>
</dbReference>
<dbReference type="InterPro" id="IPR005805">
    <property type="entry name" value="Rieske_Fe-S_prot_C"/>
</dbReference>
<keyword evidence="5" id="KW-1015">Disulfide bond</keyword>
<dbReference type="InterPro" id="IPR017941">
    <property type="entry name" value="Rieske_2Fe-2S"/>
</dbReference>
<evidence type="ECO:0000256" key="1">
    <source>
        <dbReference type="ARBA" id="ARBA00022714"/>
    </source>
</evidence>
<gene>
    <name evidence="7" type="ORF">KK060_04640</name>
</gene>
<keyword evidence="2" id="KW-0479">Metal-binding</keyword>
<dbReference type="CDD" id="cd03477">
    <property type="entry name" value="Rieske_YhfW_C"/>
    <property type="match status" value="1"/>
</dbReference>
<evidence type="ECO:0000313" key="8">
    <source>
        <dbReference type="Proteomes" id="UP000772618"/>
    </source>
</evidence>
<feature type="domain" description="Rieske" evidence="6">
    <location>
        <begin position="442"/>
        <end position="528"/>
    </location>
</feature>
<dbReference type="InterPro" id="IPR038010">
    <property type="entry name" value="YhfW_C"/>
</dbReference>
<evidence type="ECO:0000256" key="2">
    <source>
        <dbReference type="ARBA" id="ARBA00022723"/>
    </source>
</evidence>
<dbReference type="Pfam" id="PF00355">
    <property type="entry name" value="Rieske"/>
    <property type="match status" value="1"/>
</dbReference>
<dbReference type="Gene3D" id="3.50.50.60">
    <property type="entry name" value="FAD/NAD(P)-binding domain"/>
    <property type="match status" value="1"/>
</dbReference>